<dbReference type="InterPro" id="IPR045304">
    <property type="entry name" value="LbH_SAT"/>
</dbReference>
<dbReference type="InParanoid" id="A0A397RXP3"/>
<gene>
    <name evidence="7" type="ORF">EI71_00619</name>
</gene>
<dbReference type="GO" id="GO:0009001">
    <property type="term" value="F:serine O-acetyltransferase activity"/>
    <property type="evidence" value="ECO:0007669"/>
    <property type="project" value="InterPro"/>
</dbReference>
<dbReference type="InterPro" id="IPR053376">
    <property type="entry name" value="Serine_acetyltransferase"/>
</dbReference>
<keyword evidence="8" id="KW-1185">Reference proteome</keyword>
<dbReference type="SUPFAM" id="SSF51161">
    <property type="entry name" value="Trimeric LpxA-like enzymes"/>
    <property type="match status" value="1"/>
</dbReference>
<sequence>MDTNFEKWLKAKKNIEISDDALQEEDVIGFLDNMKGFLFPGYVEHVNILSDYMDEKMDAIRYYLHKLLRAVERITKKSLLCENMIDCFFNHIPEVDELIQTDLQALFDGDPAAKTKSEIILTYPGLTAIFIYRIAHVLYELEVPILPRALTEYAHGKTGIDIHPGAKIDAYFFIDHGTGIVIGETSIIGKHVKLYQGVTLGALSLREGQKLSGTKRHPTVKDNVTIYSGASVFGGETIIGENTTLGSNVFITSSVEPNMTVTILGEKKHKEW</sequence>
<dbReference type="NCBIfam" id="NF041874">
    <property type="entry name" value="EPS_EpsC"/>
    <property type="match status" value="1"/>
</dbReference>
<name>A0A397RXP3_9MOLU</name>
<proteinExistence type="predicted"/>
<protein>
    <recommendedName>
        <fullName evidence="2">Serine acetyltransferase</fullName>
    </recommendedName>
</protein>
<dbReference type="Gene3D" id="2.160.10.10">
    <property type="entry name" value="Hexapeptide repeat proteins"/>
    <property type="match status" value="1"/>
</dbReference>
<evidence type="ECO:0000313" key="8">
    <source>
        <dbReference type="Proteomes" id="UP000266506"/>
    </source>
</evidence>
<evidence type="ECO:0000256" key="5">
    <source>
        <dbReference type="ARBA" id="ARBA00023315"/>
    </source>
</evidence>
<dbReference type="Proteomes" id="UP000266506">
    <property type="component" value="Unassembled WGS sequence"/>
</dbReference>
<evidence type="ECO:0000256" key="4">
    <source>
        <dbReference type="ARBA" id="ARBA00022679"/>
    </source>
</evidence>
<dbReference type="Pfam" id="PF06426">
    <property type="entry name" value="SATase_N"/>
    <property type="match status" value="1"/>
</dbReference>
<keyword evidence="4 7" id="KW-0808">Transferase</keyword>
<evidence type="ECO:0000259" key="6">
    <source>
        <dbReference type="Pfam" id="PF06426"/>
    </source>
</evidence>
<keyword evidence="5" id="KW-0012">Acyltransferase</keyword>
<evidence type="ECO:0000256" key="1">
    <source>
        <dbReference type="ARBA" id="ARBA00004876"/>
    </source>
</evidence>
<comment type="pathway">
    <text evidence="1">Amino-acid biosynthesis; L-cysteine biosynthesis; L-cysteine from L-serine: step 1/2.</text>
</comment>
<dbReference type="InterPro" id="IPR011004">
    <property type="entry name" value="Trimer_LpxA-like_sf"/>
</dbReference>
<dbReference type="EMBL" id="QXEV01000004">
    <property type="protein sequence ID" value="RIA78042.1"/>
    <property type="molecule type" value="Genomic_DNA"/>
</dbReference>
<evidence type="ECO:0000256" key="2">
    <source>
        <dbReference type="ARBA" id="ARBA00018522"/>
    </source>
</evidence>
<dbReference type="InterPro" id="IPR010493">
    <property type="entry name" value="Ser_AcTrfase_N"/>
</dbReference>
<reference evidence="7 8" key="1">
    <citation type="submission" date="2018-08" db="EMBL/GenBank/DDBJ databases">
        <title>Genomic Encyclopedia of Archaeal and Bacterial Type Strains, Phase II (KMG-II): from individual species to whole genera.</title>
        <authorList>
            <person name="Goeker M."/>
        </authorList>
    </citation>
    <scope>NUCLEOTIDE SEQUENCE [LARGE SCALE GENOMIC DNA]</scope>
    <source>
        <strain evidence="7 8">ATCC 27112</strain>
    </source>
</reference>
<evidence type="ECO:0000256" key="3">
    <source>
        <dbReference type="ARBA" id="ARBA00022605"/>
    </source>
</evidence>
<organism evidence="7 8">
    <name type="scientific">Anaeroplasma bactoclasticum</name>
    <dbReference type="NCBI Taxonomy" id="2088"/>
    <lineage>
        <taxon>Bacteria</taxon>
        <taxon>Bacillati</taxon>
        <taxon>Mycoplasmatota</taxon>
        <taxon>Mollicutes</taxon>
        <taxon>Anaeroplasmatales</taxon>
        <taxon>Anaeroplasmataceae</taxon>
        <taxon>Anaeroplasma</taxon>
    </lineage>
</organism>
<dbReference type="GO" id="GO:0006535">
    <property type="term" value="P:cysteine biosynthetic process from serine"/>
    <property type="evidence" value="ECO:0007669"/>
    <property type="project" value="InterPro"/>
</dbReference>
<dbReference type="GO" id="GO:0005737">
    <property type="term" value="C:cytoplasm"/>
    <property type="evidence" value="ECO:0007669"/>
    <property type="project" value="InterPro"/>
</dbReference>
<comment type="caution">
    <text evidence="7">The sequence shown here is derived from an EMBL/GenBank/DDBJ whole genome shotgun (WGS) entry which is preliminary data.</text>
</comment>
<feature type="domain" description="Serine acetyltransferase N-terminal" evidence="6">
    <location>
        <begin position="76"/>
        <end position="129"/>
    </location>
</feature>
<dbReference type="CDD" id="cd03354">
    <property type="entry name" value="LbH_SAT"/>
    <property type="match status" value="1"/>
</dbReference>
<dbReference type="PANTHER" id="PTHR42811">
    <property type="entry name" value="SERINE ACETYLTRANSFERASE"/>
    <property type="match status" value="1"/>
</dbReference>
<dbReference type="InterPro" id="IPR042122">
    <property type="entry name" value="Ser_AcTrfase_N_sf"/>
</dbReference>
<keyword evidence="3" id="KW-0028">Amino-acid biosynthesis</keyword>
<accession>A0A397RXP3</accession>
<dbReference type="AlphaFoldDB" id="A0A397RXP3"/>
<dbReference type="Gene3D" id="1.10.3130.10">
    <property type="entry name" value="serine acetyltransferase, domain 1"/>
    <property type="match status" value="1"/>
</dbReference>
<evidence type="ECO:0000313" key="7">
    <source>
        <dbReference type="EMBL" id="RIA78042.1"/>
    </source>
</evidence>